<dbReference type="GO" id="GO:0008270">
    <property type="term" value="F:zinc ion binding"/>
    <property type="evidence" value="ECO:0007669"/>
    <property type="project" value="InterPro"/>
</dbReference>
<dbReference type="Gene3D" id="2.60.200.20">
    <property type="match status" value="1"/>
</dbReference>
<dbReference type="GO" id="GO:0016818">
    <property type="term" value="F:hydrolase activity, acting on acid anhydrides, in phosphorus-containing anhydrides"/>
    <property type="evidence" value="ECO:0007669"/>
    <property type="project" value="InterPro"/>
</dbReference>
<dbReference type="Proteomes" id="UP000541444">
    <property type="component" value="Unassembled WGS sequence"/>
</dbReference>
<feature type="active site" description="Proton donor/acceptor" evidence="3">
    <location>
        <position position="894"/>
    </location>
</feature>
<dbReference type="OrthoDB" id="47785at2759"/>
<dbReference type="CDD" id="cd09122">
    <property type="entry name" value="PLDc_Tdp1_1"/>
    <property type="match status" value="1"/>
</dbReference>
<dbReference type="GO" id="GO:0006281">
    <property type="term" value="P:DNA repair"/>
    <property type="evidence" value="ECO:0007669"/>
    <property type="project" value="InterPro"/>
</dbReference>
<evidence type="ECO:0000256" key="5">
    <source>
        <dbReference type="PIRSR" id="PIRSR610347-3"/>
    </source>
</evidence>
<dbReference type="AlphaFoldDB" id="A0A7J7N9F7"/>
<keyword evidence="9" id="KW-1185">Reference proteome</keyword>
<evidence type="ECO:0000256" key="6">
    <source>
        <dbReference type="SAM" id="MobiDB-lite"/>
    </source>
</evidence>
<dbReference type="PANTHER" id="PTHR12415:SF3">
    <property type="entry name" value="OS04G0403400 PROTEIN"/>
    <property type="match status" value="1"/>
</dbReference>
<dbReference type="InterPro" id="IPR010347">
    <property type="entry name" value="Tdp1"/>
</dbReference>
<dbReference type="CDD" id="cd00060">
    <property type="entry name" value="FHA"/>
    <property type="match status" value="1"/>
</dbReference>
<evidence type="ECO:0000256" key="3">
    <source>
        <dbReference type="PIRSR" id="PIRSR610347-1"/>
    </source>
</evidence>
<dbReference type="PANTHER" id="PTHR12415">
    <property type="entry name" value="TYROSYL-DNA PHOSPHODIESTERASE 1"/>
    <property type="match status" value="1"/>
</dbReference>
<feature type="binding site" evidence="4">
    <location>
        <position position="896"/>
    </location>
    <ligand>
        <name>substrate</name>
    </ligand>
</feature>
<dbReference type="InterPro" id="IPR000253">
    <property type="entry name" value="FHA_dom"/>
</dbReference>
<dbReference type="InterPro" id="IPR008984">
    <property type="entry name" value="SMAD_FHA_dom_sf"/>
</dbReference>
<dbReference type="Pfam" id="PF00498">
    <property type="entry name" value="FHA"/>
    <property type="match status" value="1"/>
</dbReference>
<feature type="site" description="Interaction with DNA" evidence="5">
    <location>
        <position position="922"/>
    </location>
</feature>
<keyword evidence="1" id="KW-0479">Metal-binding</keyword>
<name>A0A7J7N9F7_9MAGN</name>
<evidence type="ECO:0000313" key="8">
    <source>
        <dbReference type="EMBL" id="KAF6163787.1"/>
    </source>
</evidence>
<evidence type="ECO:0000313" key="9">
    <source>
        <dbReference type="Proteomes" id="UP000541444"/>
    </source>
</evidence>
<organism evidence="8 9">
    <name type="scientific">Kingdonia uniflora</name>
    <dbReference type="NCBI Taxonomy" id="39325"/>
    <lineage>
        <taxon>Eukaryota</taxon>
        <taxon>Viridiplantae</taxon>
        <taxon>Streptophyta</taxon>
        <taxon>Embryophyta</taxon>
        <taxon>Tracheophyta</taxon>
        <taxon>Spermatophyta</taxon>
        <taxon>Magnoliopsida</taxon>
        <taxon>Ranunculales</taxon>
        <taxon>Circaeasteraceae</taxon>
        <taxon>Kingdonia</taxon>
    </lineage>
</organism>
<sequence>MEIHDCSKRQRGDVLVPVTTDKKQRLVVKTGSLYLNASSSTNSICLKSDRIYTIGRNRRYCHFLVEDPRVSERHCQVFLDSFQRKIFILDGFVLASTGDFNEIKRKFHNQEGLDVKASLNGVYVNGCRIREGKVVELCTGDEVSFVCADEMDQRIGFVVERVTFTEEVIGFNDRSSKSGYGAAYKDFRVYKPEGEDLIARSTCLLSQCRKILDNPDPISYIRGCVNLSRKRVSSRFENQLMVNKIVKIPLSNKHLCGEEPIRFCSLDGKQNLVDETSAKLIDVNSLRINKETVLNSEVNAGAVSPNDHFQQREHTVTSAKNIDGDCTAKKLSNVCSSSGKKFFLNRLDCMNSSSTKEHMAVSLPELLHPVETLSGMFIATFTSDVSWFLSYCEVPNNLPVTIACHNTERCWSSSPDNRTTAPYVEFPNLVVVYPPFPEEIAFGKDRKKHGIACHHPKLLVLQREDSIRVVVTSANLNSKQWNSVTNTVWWQDFPRRSEPDCLSLFTDLTNGEIIEGVKSDFAAQLAGFMASLITDVPSQAHWIMELTKYDFRGAVGNLVVSIPGMHMHKGSYPLESAYFLSAYHSSSRPTSMKFLGSVEASIVGLNHRFHCMADSNGAQLKILAAFLGKCRRNAFGMSEVVLRRNTSIPADANAVSVLIGDLDEFSEGDYIQLGFMPKDVAKWVAPLCDAGLFSFSGYIYPKEVLAAASVGNNSKVPMILYGHNLSEISRFLQPEHVASICSLVSSMQRCVGLWRLEENLTLLVFLIYKVLGHYKWPELLETDFVYGASSIGTSMNPQFLAAFSAAAGKRSVQFVDSEESDPEWGHWNTSHESKNPSLRIIFPTIDRVRDAPCGIWPSRRLLCFSEKAWQRLKSIDILHDAVPHPSCRVGYPMHVKVARRRFQSKTDASSFGWVYCGSHNFSPAAWGRPMTSGVKANGTMETTSSTGSRLHVCNYELGIILIVPPLDTHKGTNQSSSNLDDIILPFVLPAPKYKPNDRPATTTAMREALAKLAELEKEILEEADGAGEMMDEEMPDEEEVVEVNEYVAEEKEEENAYAEKLWSQVDSSESR</sequence>
<gene>
    <name evidence="8" type="ORF">GIB67_012146</name>
</gene>
<dbReference type="InterPro" id="IPR014905">
    <property type="entry name" value="HIRAN"/>
</dbReference>
<accession>A0A7J7N9F7</accession>
<dbReference type="PROSITE" id="PS50006">
    <property type="entry name" value="FHA_DOMAIN"/>
    <property type="match status" value="1"/>
</dbReference>
<dbReference type="SMART" id="SM00240">
    <property type="entry name" value="FHA"/>
    <property type="match status" value="1"/>
</dbReference>
<feature type="active site" description="Nucleophile" evidence="3">
    <location>
        <position position="455"/>
    </location>
</feature>
<feature type="region of interest" description="Disordered" evidence="6">
    <location>
        <begin position="1050"/>
        <end position="1071"/>
    </location>
</feature>
<dbReference type="GO" id="GO:0008081">
    <property type="term" value="F:phosphoric diester hydrolase activity"/>
    <property type="evidence" value="ECO:0007669"/>
    <property type="project" value="InterPro"/>
</dbReference>
<feature type="domain" description="FHA" evidence="7">
    <location>
        <begin position="52"/>
        <end position="129"/>
    </location>
</feature>
<dbReference type="Gene3D" id="3.30.70.2330">
    <property type="match status" value="1"/>
</dbReference>
<proteinExistence type="predicted"/>
<evidence type="ECO:0000256" key="1">
    <source>
        <dbReference type="ARBA" id="ARBA00022723"/>
    </source>
</evidence>
<keyword evidence="2" id="KW-0378">Hydrolase</keyword>
<dbReference type="Gene3D" id="3.30.870.10">
    <property type="entry name" value="Endonuclease Chain A"/>
    <property type="match status" value="2"/>
</dbReference>
<dbReference type="Pfam" id="PF08797">
    <property type="entry name" value="HIRAN"/>
    <property type="match status" value="1"/>
</dbReference>
<dbReference type="GO" id="GO:0005634">
    <property type="term" value="C:nucleus"/>
    <property type="evidence" value="ECO:0007669"/>
    <property type="project" value="InterPro"/>
</dbReference>
<evidence type="ECO:0000256" key="2">
    <source>
        <dbReference type="ARBA" id="ARBA00022801"/>
    </source>
</evidence>
<dbReference type="SUPFAM" id="SSF56024">
    <property type="entry name" value="Phospholipase D/nuclease"/>
    <property type="match status" value="2"/>
</dbReference>
<comment type="caution">
    <text evidence="8">The sequence shown here is derived from an EMBL/GenBank/DDBJ whole genome shotgun (WGS) entry which is preliminary data.</text>
</comment>
<reference evidence="8 9" key="1">
    <citation type="journal article" date="2020" name="IScience">
        <title>Genome Sequencing of the Endangered Kingdonia uniflora (Circaeasteraceae, Ranunculales) Reveals Potential Mechanisms of Evolutionary Specialization.</title>
        <authorList>
            <person name="Sun Y."/>
            <person name="Deng T."/>
            <person name="Zhang A."/>
            <person name="Moore M.J."/>
            <person name="Landis J.B."/>
            <person name="Lin N."/>
            <person name="Zhang H."/>
            <person name="Zhang X."/>
            <person name="Huang J."/>
            <person name="Zhang X."/>
            <person name="Sun H."/>
            <person name="Wang H."/>
        </authorList>
    </citation>
    <scope>NUCLEOTIDE SEQUENCE [LARGE SCALE GENOMIC DNA]</scope>
    <source>
        <strain evidence="8">TB1705</strain>
        <tissue evidence="8">Leaf</tissue>
    </source>
</reference>
<dbReference type="SUPFAM" id="SSF49879">
    <property type="entry name" value="SMAD/FHA domain"/>
    <property type="match status" value="1"/>
</dbReference>
<evidence type="ECO:0000256" key="4">
    <source>
        <dbReference type="PIRSR" id="PIRSR610347-2"/>
    </source>
</evidence>
<protein>
    <recommendedName>
        <fullName evidence="7">FHA domain-containing protein</fullName>
    </recommendedName>
</protein>
<dbReference type="Pfam" id="PF06087">
    <property type="entry name" value="Tyr-DNA_phospho"/>
    <property type="match status" value="2"/>
</dbReference>
<dbReference type="EMBL" id="JACGCM010000965">
    <property type="protein sequence ID" value="KAF6163787.1"/>
    <property type="molecule type" value="Genomic_DNA"/>
</dbReference>
<feature type="binding site" evidence="4">
    <location>
        <position position="457"/>
    </location>
    <ligand>
        <name>substrate</name>
    </ligand>
</feature>
<dbReference type="CDD" id="cd09123">
    <property type="entry name" value="PLDc_Tdp1_2"/>
    <property type="match status" value="1"/>
</dbReference>
<evidence type="ECO:0000259" key="7">
    <source>
        <dbReference type="PROSITE" id="PS50006"/>
    </source>
</evidence>
<dbReference type="GO" id="GO:0003676">
    <property type="term" value="F:nucleic acid binding"/>
    <property type="evidence" value="ECO:0007669"/>
    <property type="project" value="InterPro"/>
</dbReference>